<dbReference type="AlphaFoldDB" id="A0A1F6YW53"/>
<keyword evidence="3" id="KW-0547">Nucleotide-binding</keyword>
<dbReference type="SUPFAM" id="SSF52540">
    <property type="entry name" value="P-loop containing nucleoside triphosphate hydrolases"/>
    <property type="match status" value="1"/>
</dbReference>
<proteinExistence type="predicted"/>
<dbReference type="GO" id="GO:0003677">
    <property type="term" value="F:DNA binding"/>
    <property type="evidence" value="ECO:0007669"/>
    <property type="project" value="InterPro"/>
</dbReference>
<protein>
    <submittedName>
        <fullName evidence="3">DNA helicase</fullName>
    </submittedName>
</protein>
<dbReference type="GO" id="GO:0004386">
    <property type="term" value="F:helicase activity"/>
    <property type="evidence" value="ECO:0007669"/>
    <property type="project" value="UniProtKB-KW"/>
</dbReference>
<keyword evidence="3" id="KW-0347">Helicase</keyword>
<dbReference type="InterPro" id="IPR018310">
    <property type="entry name" value="Put_endonuclease_Z1-dom"/>
</dbReference>
<keyword evidence="3" id="KW-0067">ATP-binding</keyword>
<comment type="caution">
    <text evidence="3">The sequence shown here is derived from an EMBL/GenBank/DDBJ whole genome shotgun (WGS) entry which is preliminary data.</text>
</comment>
<evidence type="ECO:0000313" key="4">
    <source>
        <dbReference type="Proteomes" id="UP000178975"/>
    </source>
</evidence>
<evidence type="ECO:0000313" key="3">
    <source>
        <dbReference type="EMBL" id="OGJ10587.1"/>
    </source>
</evidence>
<dbReference type="Proteomes" id="UP000178975">
    <property type="component" value="Unassembled WGS sequence"/>
</dbReference>
<organism evidence="3 4">
    <name type="scientific">Candidatus Nomurabacteria bacterium RIFOXYC2_FULL_36_19</name>
    <dbReference type="NCBI Taxonomy" id="1801806"/>
    <lineage>
        <taxon>Bacteria</taxon>
        <taxon>Candidatus Nomuraibacteriota</taxon>
    </lineage>
</organism>
<sequence length="620" mass="71487">MPIFNLNELRRDTVNNNRYERRLAKLVSMNQEVDRIKAVVESAVDNTQKGQKSFVIYGEPQSGKTEMMIALTAKLLDVGFKIVIALLNDSVQLLGQNLERFQRSGLSPSPKKFSEILPPEVKIGDHQWVIFCKKNSKDLQKLIQKLDGHSSRVIIDDEADYATPNSKINKKEKSRINELTEKLIGAEGTYIGVTATPARLDLNKTHKNQNEFWIDFQPHSNYTGQDIFFPVSTENLPYRLTFLPDAGDDPKHLREALFSFIVNVGYLNSIVNDPEKNYSMLVHTSSKKADHTVDYRQIVKTFEVLKDERDSNHETYFKRIWEIANVRYPENANDITKYTIGHIDRNNIVVMNSDKEVNAADNRTATDPTAPFTIVIGGNIISRGVTFNNLLSMFFTRDVKHKLQQDTYIQRARMFGSRNDYLKYFELIIPKSLYLDWQKCFIFHRLSLESRKQNKRSPIWLDGQRITAVSPASIDKENVDIDSGEMSFELFDYELDSIQSLIIEDIKPVNKIKALSELLGEKCLPKYLISYIESFCPLGDGSIAVHEPKSISKRTEKIGEMDKDNIIRSRGFIGKFEREEDKFPDAIHHINILFNDLNRARVFYKYKGDIRFLKTSNKEL</sequence>
<dbReference type="Pfam" id="PF04851">
    <property type="entry name" value="ResIII"/>
    <property type="match status" value="1"/>
</dbReference>
<dbReference type="EMBL" id="MFWE01000007">
    <property type="protein sequence ID" value="OGJ10587.1"/>
    <property type="molecule type" value="Genomic_DNA"/>
</dbReference>
<dbReference type="GO" id="GO:0016787">
    <property type="term" value="F:hydrolase activity"/>
    <property type="evidence" value="ECO:0007669"/>
    <property type="project" value="InterPro"/>
</dbReference>
<keyword evidence="3" id="KW-0378">Hydrolase</keyword>
<evidence type="ECO:0000259" key="1">
    <source>
        <dbReference type="Pfam" id="PF04851"/>
    </source>
</evidence>
<evidence type="ECO:0000259" key="2">
    <source>
        <dbReference type="Pfam" id="PF10593"/>
    </source>
</evidence>
<reference evidence="3 4" key="1">
    <citation type="journal article" date="2016" name="Nat. Commun.">
        <title>Thousands of microbial genomes shed light on interconnected biogeochemical processes in an aquifer system.</title>
        <authorList>
            <person name="Anantharaman K."/>
            <person name="Brown C.T."/>
            <person name="Hug L.A."/>
            <person name="Sharon I."/>
            <person name="Castelle C.J."/>
            <person name="Probst A.J."/>
            <person name="Thomas B.C."/>
            <person name="Singh A."/>
            <person name="Wilkins M.J."/>
            <person name="Karaoz U."/>
            <person name="Brodie E.L."/>
            <person name="Williams K.H."/>
            <person name="Hubbard S.S."/>
            <person name="Banfield J.F."/>
        </authorList>
    </citation>
    <scope>NUCLEOTIDE SEQUENCE [LARGE SCALE GENOMIC DNA]</scope>
</reference>
<accession>A0A1F6YW53</accession>
<feature type="domain" description="Helicase/UvrB N-terminal" evidence="1">
    <location>
        <begin position="39"/>
        <end position="199"/>
    </location>
</feature>
<dbReference type="Pfam" id="PF10593">
    <property type="entry name" value="Z1"/>
    <property type="match status" value="1"/>
</dbReference>
<dbReference type="InterPro" id="IPR006935">
    <property type="entry name" value="Helicase/UvrB_N"/>
</dbReference>
<feature type="domain" description="Putative endonuclease Z1" evidence="2">
    <location>
        <begin position="253"/>
        <end position="439"/>
    </location>
</feature>
<dbReference type="Gene3D" id="3.40.50.300">
    <property type="entry name" value="P-loop containing nucleotide triphosphate hydrolases"/>
    <property type="match status" value="1"/>
</dbReference>
<dbReference type="GO" id="GO:0005524">
    <property type="term" value="F:ATP binding"/>
    <property type="evidence" value="ECO:0007669"/>
    <property type="project" value="InterPro"/>
</dbReference>
<dbReference type="InterPro" id="IPR027417">
    <property type="entry name" value="P-loop_NTPase"/>
</dbReference>
<gene>
    <name evidence="3" type="ORF">A2456_01790</name>
</gene>
<name>A0A1F6YW53_9BACT</name>